<dbReference type="Proteomes" id="UP000230750">
    <property type="component" value="Unassembled WGS sequence"/>
</dbReference>
<comment type="caution">
    <text evidence="3">The sequence shown here is derived from an EMBL/GenBank/DDBJ whole genome shotgun (WGS) entry which is preliminary data.</text>
</comment>
<organism evidence="3 4">
    <name type="scientific">Stichopus japonicus</name>
    <name type="common">Sea cucumber</name>
    <dbReference type="NCBI Taxonomy" id="307972"/>
    <lineage>
        <taxon>Eukaryota</taxon>
        <taxon>Metazoa</taxon>
        <taxon>Echinodermata</taxon>
        <taxon>Eleutherozoa</taxon>
        <taxon>Echinozoa</taxon>
        <taxon>Holothuroidea</taxon>
        <taxon>Aspidochirotacea</taxon>
        <taxon>Aspidochirotida</taxon>
        <taxon>Stichopodidae</taxon>
        <taxon>Apostichopus</taxon>
    </lineage>
</organism>
<name>A0A2G8KYC0_STIJA</name>
<dbReference type="EMBL" id="MRZV01000305">
    <property type="protein sequence ID" value="PIK53014.1"/>
    <property type="molecule type" value="Genomic_DNA"/>
</dbReference>
<keyword evidence="2" id="KW-0812">Transmembrane</keyword>
<dbReference type="AlphaFoldDB" id="A0A2G8KYC0"/>
<evidence type="ECO:0000313" key="4">
    <source>
        <dbReference type="Proteomes" id="UP000230750"/>
    </source>
</evidence>
<feature type="compositionally biased region" description="Low complexity" evidence="1">
    <location>
        <begin position="25"/>
        <end position="35"/>
    </location>
</feature>
<evidence type="ECO:0000313" key="3">
    <source>
        <dbReference type="EMBL" id="PIK53014.1"/>
    </source>
</evidence>
<accession>A0A2G8KYC0</accession>
<feature type="transmembrane region" description="Helical" evidence="2">
    <location>
        <begin position="40"/>
        <end position="66"/>
    </location>
</feature>
<keyword evidence="4" id="KW-1185">Reference proteome</keyword>
<keyword evidence="2" id="KW-0472">Membrane</keyword>
<evidence type="ECO:0000256" key="1">
    <source>
        <dbReference type="SAM" id="MobiDB-lite"/>
    </source>
</evidence>
<keyword evidence="2" id="KW-1133">Transmembrane helix</keyword>
<reference evidence="3 4" key="1">
    <citation type="journal article" date="2017" name="PLoS Biol.">
        <title>The sea cucumber genome provides insights into morphological evolution and visceral regeneration.</title>
        <authorList>
            <person name="Zhang X."/>
            <person name="Sun L."/>
            <person name="Yuan J."/>
            <person name="Sun Y."/>
            <person name="Gao Y."/>
            <person name="Zhang L."/>
            <person name="Li S."/>
            <person name="Dai H."/>
            <person name="Hamel J.F."/>
            <person name="Liu C."/>
            <person name="Yu Y."/>
            <person name="Liu S."/>
            <person name="Lin W."/>
            <person name="Guo K."/>
            <person name="Jin S."/>
            <person name="Xu P."/>
            <person name="Storey K.B."/>
            <person name="Huan P."/>
            <person name="Zhang T."/>
            <person name="Zhou Y."/>
            <person name="Zhang J."/>
            <person name="Lin C."/>
            <person name="Li X."/>
            <person name="Xing L."/>
            <person name="Huo D."/>
            <person name="Sun M."/>
            <person name="Wang L."/>
            <person name="Mercier A."/>
            <person name="Li F."/>
            <person name="Yang H."/>
            <person name="Xiang J."/>
        </authorList>
    </citation>
    <scope>NUCLEOTIDE SEQUENCE [LARGE SCALE GENOMIC DNA]</scope>
    <source>
        <strain evidence="3">Shaxun</strain>
        <tissue evidence="3">Muscle</tissue>
    </source>
</reference>
<protein>
    <submittedName>
        <fullName evidence="3">Uncharacterized protein</fullName>
    </submittedName>
</protein>
<sequence>MTKSSPDVKPEVDPSGKPTNEKALLGKPNSGKGKSKGLDLVIILVVVVAVSIGVVFILVIAVAVLYKKNKESKRGHSVVISQYQCGRVHGCSLDLNKSESC</sequence>
<proteinExistence type="predicted"/>
<feature type="compositionally biased region" description="Basic and acidic residues" evidence="1">
    <location>
        <begin position="1"/>
        <end position="14"/>
    </location>
</feature>
<evidence type="ECO:0000256" key="2">
    <source>
        <dbReference type="SAM" id="Phobius"/>
    </source>
</evidence>
<gene>
    <name evidence="3" type="ORF">BSL78_10075</name>
</gene>
<feature type="region of interest" description="Disordered" evidence="1">
    <location>
        <begin position="1"/>
        <end position="35"/>
    </location>
</feature>